<feature type="domain" description="PWI" evidence="11">
    <location>
        <begin position="29"/>
        <end position="96"/>
    </location>
</feature>
<evidence type="ECO:0000256" key="2">
    <source>
        <dbReference type="ARBA" id="ARBA00016514"/>
    </source>
</evidence>
<dbReference type="InterPro" id="IPR010541">
    <property type="entry name" value="Prp3_C"/>
</dbReference>
<feature type="domain" description="Pre-mRNA-splicing factor 3" evidence="13">
    <location>
        <begin position="305"/>
        <end position="520"/>
    </location>
</feature>
<feature type="coiled-coil region" evidence="9">
    <location>
        <begin position="503"/>
        <end position="532"/>
    </location>
</feature>
<evidence type="ECO:0000259" key="11">
    <source>
        <dbReference type="Pfam" id="PF01480"/>
    </source>
</evidence>
<evidence type="ECO:0000313" key="14">
    <source>
        <dbReference type="EMBL" id="CDG71987.1"/>
    </source>
</evidence>
<dbReference type="Gene3D" id="1.20.1390.10">
    <property type="entry name" value="PWI domain"/>
    <property type="match status" value="1"/>
</dbReference>
<feature type="domain" description="Small nuclear ribonucleoprotein Prp3 C-terminal" evidence="12">
    <location>
        <begin position="544"/>
        <end position="675"/>
    </location>
</feature>
<dbReference type="InterPro" id="IPR002483">
    <property type="entry name" value="PWI_dom"/>
</dbReference>
<dbReference type="PANTHER" id="PTHR14212">
    <property type="entry name" value="U4/U6-ASSOCIATED RNA SPLICING FACTOR-RELATED"/>
    <property type="match status" value="1"/>
</dbReference>
<evidence type="ECO:0000256" key="4">
    <source>
        <dbReference type="ARBA" id="ARBA00022664"/>
    </source>
</evidence>
<evidence type="ECO:0000256" key="3">
    <source>
        <dbReference type="ARBA" id="ARBA00022553"/>
    </source>
</evidence>
<evidence type="ECO:0000256" key="10">
    <source>
        <dbReference type="SAM" id="MobiDB-lite"/>
    </source>
</evidence>
<evidence type="ECO:0000256" key="1">
    <source>
        <dbReference type="ARBA" id="ARBA00004123"/>
    </source>
</evidence>
<evidence type="ECO:0000256" key="9">
    <source>
        <dbReference type="SAM" id="Coils"/>
    </source>
</evidence>
<keyword evidence="9" id="KW-0175">Coiled coil</keyword>
<feature type="region of interest" description="Disordered" evidence="10">
    <location>
        <begin position="444"/>
        <end position="471"/>
    </location>
</feature>
<evidence type="ECO:0000259" key="12">
    <source>
        <dbReference type="Pfam" id="PF06544"/>
    </source>
</evidence>
<dbReference type="Pfam" id="PF06544">
    <property type="entry name" value="Prp3_C"/>
    <property type="match status" value="1"/>
</dbReference>
<feature type="compositionally biased region" description="Basic and acidic residues" evidence="10">
    <location>
        <begin position="452"/>
        <end position="465"/>
    </location>
</feature>
<accession>T2MJ87</accession>
<evidence type="ECO:0000256" key="7">
    <source>
        <dbReference type="ARBA" id="ARBA00032955"/>
    </source>
</evidence>
<dbReference type="AlphaFoldDB" id="T2MJ87"/>
<evidence type="ECO:0000256" key="6">
    <source>
        <dbReference type="ARBA" id="ARBA00023242"/>
    </source>
</evidence>
<protein>
    <recommendedName>
        <fullName evidence="2">U4/U6 small nuclear ribonucleoprotein Prp3</fullName>
    </recommendedName>
    <alternativeName>
        <fullName evidence="7">Pre-mRNA-splicing factor 3</fullName>
    </alternativeName>
</protein>
<evidence type="ECO:0000256" key="8">
    <source>
        <dbReference type="ARBA" id="ARBA00035603"/>
    </source>
</evidence>
<keyword evidence="14" id="KW-0687">Ribonucleoprotein</keyword>
<dbReference type="InterPro" id="IPR013881">
    <property type="entry name" value="Pre-mRNA_splic_Prp3_dom"/>
</dbReference>
<gene>
    <name evidence="14" type="primary">PRPF3</name>
</gene>
<evidence type="ECO:0000259" key="13">
    <source>
        <dbReference type="Pfam" id="PF08572"/>
    </source>
</evidence>
<name>T2MJ87_HYDVU</name>
<comment type="function">
    <text evidence="8">Plays a role in pre-mRNA splicing as component of the U4/U6-U5 tri-snRNP complex that is involved in spliceosome assembly, and as component of the precatalytic spliceosome (spliceosome B complex).</text>
</comment>
<dbReference type="PANTHER" id="PTHR14212:SF0">
    <property type="entry name" value="U4_U6 SMALL NUCLEAR RIBONUCLEOPROTEIN PRP3"/>
    <property type="match status" value="1"/>
</dbReference>
<feature type="coiled-coil region" evidence="9">
    <location>
        <begin position="330"/>
        <end position="357"/>
    </location>
</feature>
<proteinExistence type="evidence at transcript level"/>
<organism evidence="14">
    <name type="scientific">Hydra vulgaris</name>
    <name type="common">Hydra</name>
    <name type="synonym">Hydra attenuata</name>
    <dbReference type="NCBI Taxonomy" id="6087"/>
    <lineage>
        <taxon>Eukaryota</taxon>
        <taxon>Metazoa</taxon>
        <taxon>Cnidaria</taxon>
        <taxon>Hydrozoa</taxon>
        <taxon>Hydroidolina</taxon>
        <taxon>Anthoathecata</taxon>
        <taxon>Aplanulata</taxon>
        <taxon>Hydridae</taxon>
        <taxon>Hydra</taxon>
    </lineage>
</organism>
<evidence type="ECO:0000256" key="5">
    <source>
        <dbReference type="ARBA" id="ARBA00023187"/>
    </source>
</evidence>
<comment type="subcellular location">
    <subcellularLocation>
        <location evidence="1">Nucleus</location>
    </subcellularLocation>
</comment>
<dbReference type="InterPro" id="IPR027104">
    <property type="entry name" value="Prp3"/>
</dbReference>
<keyword evidence="5" id="KW-0508">mRNA splicing</keyword>
<dbReference type="GO" id="GO:0000398">
    <property type="term" value="P:mRNA splicing, via spliceosome"/>
    <property type="evidence" value="ECO:0007669"/>
    <property type="project" value="InterPro"/>
</dbReference>
<reference evidence="14" key="1">
    <citation type="journal article" date="2013" name="Genome Biol. Evol.">
        <title>Punctuated emergences of genetic and phenotypic innovations in eumetazoan, bilaterian, euteleostome, and hominidae ancestors.</title>
        <authorList>
            <person name="Wenger Y."/>
            <person name="Galliot B."/>
        </authorList>
    </citation>
    <scope>NUCLEOTIDE SEQUENCE</scope>
    <source>
        <tissue evidence="14">Whole animals</tissue>
    </source>
</reference>
<dbReference type="OrthoDB" id="10264544at2759"/>
<keyword evidence="6" id="KW-0539">Nucleus</keyword>
<dbReference type="EMBL" id="HAAD01005755">
    <property type="protein sequence ID" value="CDG71987.1"/>
    <property type="molecule type" value="mRNA"/>
</dbReference>
<dbReference type="CDD" id="cd24162">
    <property type="entry name" value="Prp3_C"/>
    <property type="match status" value="1"/>
</dbReference>
<dbReference type="GO" id="GO:0046540">
    <property type="term" value="C:U4/U6 x U5 tri-snRNP complex"/>
    <property type="evidence" value="ECO:0007669"/>
    <property type="project" value="InterPro"/>
</dbReference>
<dbReference type="Pfam" id="PF08572">
    <property type="entry name" value="PRP3"/>
    <property type="match status" value="1"/>
</dbReference>
<dbReference type="Pfam" id="PF01480">
    <property type="entry name" value="PWI"/>
    <property type="match status" value="1"/>
</dbReference>
<sequence>FRAKVYAYNYKSNYRLNKMATLSKKDIDDLQPIIRETVSKRLGFPEKAVMRAALSCIVDNLDNERSTEKMASLLGDDLAPRFVEELMNNVSKFRSSAINRKRSAEDEDTQQKKAKLNRLNALIDDEPLPPTLPETAPDKDQLLDSASNISEIVASMKRQIEQRKRMLINSGVAPALIENQERIDKRLREEQARENLLNQFTDKQRRAAELQYSIQSKLSGKLGLLSGFSKLPIKTAAEMNAIPITEMTRPAAVVLDDQGNAIDQATGRQIQIIQRMPTLKVNIREKKKDMFNMTDMVKEEEEERKHYDPRVGIVPAQRGRRNFNFHKAGKFQLLAQKMRAKAQMEKLQKQIQAVAKKTGISSATKLAQVAKQKAQEMQHVPDIEWWDIAILPNQEYSDFDRELKPGEERFINITRLVEHPYVKDAPCAPKNNVPMPIFLTKKERKKIRTQRRRENEKEKQEKIRLGLEPPPPPKVKISNLMRVLATEAVQDPTKVEAHVRAQMAARQKKHEAANEERKLTKEERALKKVKKLKEDLSTGVHTSLYKLLNISNPAKKFKVDTNAQQLYLTGCVIITKGMALVITEGGPKSQKKFKKLMLSRIKWEEDSAQGMRQDKIDKKNNEVNVNKKKNECKLIWEGTNIKKTFTDWRFHVFKTDPEAHDFLRRSNVEHFWNLAASQTVLEEADS</sequence>
<keyword evidence="3" id="KW-0597">Phosphoprotein</keyword>
<feature type="non-terminal residue" evidence="14">
    <location>
        <position position="1"/>
    </location>
</feature>
<keyword evidence="4" id="KW-0507">mRNA processing</keyword>